<keyword evidence="3" id="KW-1185">Reference proteome</keyword>
<dbReference type="EMBL" id="BRYA01000525">
    <property type="protein sequence ID" value="GMI21011.1"/>
    <property type="molecule type" value="Genomic_DNA"/>
</dbReference>
<organism evidence="2 3">
    <name type="scientific">Triparma columacea</name>
    <dbReference type="NCBI Taxonomy" id="722753"/>
    <lineage>
        <taxon>Eukaryota</taxon>
        <taxon>Sar</taxon>
        <taxon>Stramenopiles</taxon>
        <taxon>Ochrophyta</taxon>
        <taxon>Bolidophyceae</taxon>
        <taxon>Parmales</taxon>
        <taxon>Triparmaceae</taxon>
        <taxon>Triparma</taxon>
    </lineage>
</organism>
<evidence type="ECO:0000313" key="2">
    <source>
        <dbReference type="EMBL" id="GMI21011.1"/>
    </source>
</evidence>
<feature type="region of interest" description="Disordered" evidence="1">
    <location>
        <begin position="91"/>
        <end position="118"/>
    </location>
</feature>
<dbReference type="AlphaFoldDB" id="A0A9W7FWY2"/>
<evidence type="ECO:0000313" key="3">
    <source>
        <dbReference type="Proteomes" id="UP001165065"/>
    </source>
</evidence>
<proteinExistence type="predicted"/>
<name>A0A9W7FWY2_9STRA</name>
<dbReference type="OrthoDB" id="10359797at2759"/>
<reference evidence="3" key="1">
    <citation type="journal article" date="2023" name="Commun. Biol.">
        <title>Genome analysis of Parmales, the sister group of diatoms, reveals the evolutionary specialization of diatoms from phago-mixotrophs to photoautotrophs.</title>
        <authorList>
            <person name="Ban H."/>
            <person name="Sato S."/>
            <person name="Yoshikawa S."/>
            <person name="Yamada K."/>
            <person name="Nakamura Y."/>
            <person name="Ichinomiya M."/>
            <person name="Sato N."/>
            <person name="Blanc-Mathieu R."/>
            <person name="Endo H."/>
            <person name="Kuwata A."/>
            <person name="Ogata H."/>
        </authorList>
    </citation>
    <scope>NUCLEOTIDE SEQUENCE [LARGE SCALE GENOMIC DNA]</scope>
</reference>
<dbReference type="Proteomes" id="UP001165065">
    <property type="component" value="Unassembled WGS sequence"/>
</dbReference>
<evidence type="ECO:0000256" key="1">
    <source>
        <dbReference type="SAM" id="MobiDB-lite"/>
    </source>
</evidence>
<comment type="caution">
    <text evidence="2">The sequence shown here is derived from an EMBL/GenBank/DDBJ whole genome shotgun (WGS) entry which is preliminary data.</text>
</comment>
<protein>
    <submittedName>
        <fullName evidence="2">Uncharacterized protein</fullName>
    </submittedName>
</protein>
<accession>A0A9W7FWY2</accession>
<sequence length="147" mass="16978">MSKPSKKQKVAEQVVYGVVWEVDVSIENFGEGYFDDNYGDEIEAADEEARETHERKCKDQSPDVYASKASALKFAEKKFVELCGWYLPPEELEEEEDDDKGKNPYDNPSLFKSGDGFSWNGEWIERSYRHQIRGEISVRLKPMKLLA</sequence>
<gene>
    <name evidence="2" type="ORF">TrCOL_g13568</name>
</gene>